<sequence length="54" mass="6016">MTDCAFCGCRVEAHDPVRATHDGTEYPFCNWACLTEYVEREGLATGTSCNWEPA</sequence>
<evidence type="ECO:0008006" key="3">
    <source>
        <dbReference type="Google" id="ProtNLM"/>
    </source>
</evidence>
<dbReference type="GeneID" id="79266652"/>
<name>A0ABD5ZNF1_9EURY</name>
<comment type="caution">
    <text evidence="1">The sequence shown here is derived from an EMBL/GenBank/DDBJ whole genome shotgun (WGS) entry which is preliminary data.</text>
</comment>
<evidence type="ECO:0000313" key="2">
    <source>
        <dbReference type="Proteomes" id="UP001596398"/>
    </source>
</evidence>
<keyword evidence="2" id="KW-1185">Reference proteome</keyword>
<dbReference type="RefSeq" id="WP_276235998.1">
    <property type="nucleotide sequence ID" value="NZ_CP119802.1"/>
</dbReference>
<gene>
    <name evidence="1" type="ORF">ACFQJ4_06545</name>
</gene>
<protein>
    <recommendedName>
        <fullName evidence="3">YHS domain-containing protein</fullName>
    </recommendedName>
</protein>
<dbReference type="EMBL" id="JBHTAP010000001">
    <property type="protein sequence ID" value="MFC7234978.1"/>
    <property type="molecule type" value="Genomic_DNA"/>
</dbReference>
<dbReference type="Proteomes" id="UP001596398">
    <property type="component" value="Unassembled WGS sequence"/>
</dbReference>
<accession>A0ABD5ZNF1</accession>
<dbReference type="AlphaFoldDB" id="A0ABD5ZNF1"/>
<evidence type="ECO:0000313" key="1">
    <source>
        <dbReference type="EMBL" id="MFC7234978.1"/>
    </source>
</evidence>
<proteinExistence type="predicted"/>
<reference evidence="1 2" key="1">
    <citation type="journal article" date="2019" name="Int. J. Syst. Evol. Microbiol.">
        <title>The Global Catalogue of Microorganisms (GCM) 10K type strain sequencing project: providing services to taxonomists for standard genome sequencing and annotation.</title>
        <authorList>
            <consortium name="The Broad Institute Genomics Platform"/>
            <consortium name="The Broad Institute Genome Sequencing Center for Infectious Disease"/>
            <person name="Wu L."/>
            <person name="Ma J."/>
        </authorList>
    </citation>
    <scope>NUCLEOTIDE SEQUENCE [LARGE SCALE GENOMIC DNA]</scope>
    <source>
        <strain evidence="1 2">DT85</strain>
    </source>
</reference>
<organism evidence="1 2">
    <name type="scientific">Halosegnis marinus</name>
    <dbReference type="NCBI Taxonomy" id="3034023"/>
    <lineage>
        <taxon>Archaea</taxon>
        <taxon>Methanobacteriati</taxon>
        <taxon>Methanobacteriota</taxon>
        <taxon>Stenosarchaea group</taxon>
        <taxon>Halobacteria</taxon>
        <taxon>Halobacteriales</taxon>
        <taxon>Natronomonadaceae</taxon>
        <taxon>Halosegnis</taxon>
    </lineage>
</organism>